<name>A0A140HEP8_9VIRU</name>
<dbReference type="GO" id="GO:0008650">
    <property type="term" value="F:rRNA (uridine-2'-O-)-methyltransferase activity"/>
    <property type="evidence" value="ECO:0007669"/>
    <property type="project" value="TreeGrafter"/>
</dbReference>
<dbReference type="GO" id="GO:0005524">
    <property type="term" value="F:ATP binding"/>
    <property type="evidence" value="ECO:0007669"/>
    <property type="project" value="UniProtKB-KW"/>
</dbReference>
<keyword evidence="6" id="KW-0507">mRNA processing</keyword>
<keyword evidence="5" id="KW-0489">Methyltransferase</keyword>
<keyword evidence="7" id="KW-0808">Transferase</keyword>
<dbReference type="Pfam" id="PF00978">
    <property type="entry name" value="RdRP_2"/>
    <property type="match status" value="1"/>
</dbReference>
<dbReference type="InterPro" id="IPR027351">
    <property type="entry name" value="(+)RNA_virus_helicase_core_dom"/>
</dbReference>
<dbReference type="EMBL" id="KU754518">
    <property type="protein sequence ID" value="AMO03225.1"/>
    <property type="molecule type" value="Genomic_RNA"/>
</dbReference>
<comment type="subcellular location">
    <subcellularLocation>
        <location evidence="2">Host endomembrane system</location>
        <topology evidence="2">Peripheral membrane protein</topology>
    </subcellularLocation>
    <subcellularLocation>
        <location evidence="1">Host nucleus</location>
    </subcellularLocation>
</comment>
<keyword evidence="8" id="KW-0949">S-adenosyl-L-methionine</keyword>
<keyword evidence="11" id="KW-0693">Viral RNA replication</keyword>
<sequence length="2425" mass="277065">MGTTFDHSDFVSGIEAIFGSAVNTGTRDQILLNFLNSKTDNVLKQVFADHYKQLYDSYKFSKRFTRDVSISTTLTTDERKQLTDAYPGLRIQFTNEDKNAHAYAKASRVLEFYNILYQRIRISEDANVEKLLQSNCWDAMVKDCGGDPTSLLKPNTKYLHVCAPNIGDDSYDSVRYTHRITSLINRSTSDRDFHKRSTSLLDDIQSNRTTQSLCSKKGQDCTIRAPFIMFVHSIYDMTLTDIADAMDNANALVGYATIIYSDEILINTSGDMKPLNVWWKYSDTLDSYQWNPEMVLNHVTGTITFGFNDDDGFNYTHSLANYKSFFTTSRFKSSIGNYYSLELQENRDGIQFIRFTRELKASSKGVTHTLNLRSLECKYLVSMYDVAPDYSFQKIKPTAYRSTMTPWLSNNSSRLIPHRFVAERDPVDKTINYLSSVKANLKPNECLNYLRNYCTRSIHNGSVMDQRLNLNETQIKLLSNALYLNVYDSNYRSGKIVQQAVNDLDVARNFSYFNYRRLFGVTDYLNITESWFSETLRKYALYINTSDNSNVKLFRTVLRYSSYIVASCTFIYAAKKIYRLSLTIPVYGTPRVGFFARHFYALSKSITESLNNYLSPLNAHERWRLPLYKCLLHILPSPSPWWSQPKNFSRLIHDRIIRIDNNLIFLKLSRPFIRFALNLMPKQSSINWTPIPKVFSLGFSLSLATVISVCAKNATAFITTPILLDSTSHFINTRDMIRAPVTKYTYVEKQMSHLGVDYAIFVPSDFCDDDRTVFAKAMIKSIYDVDVDSDELTPVIEHKIKSRTTKTGAQLERDRLSALTAIPQFDEIKNSLFPRHTIGAIDKLLSLIEQHPFLKATKNQSILEIGAAPGSWTKHLISLPFHKYTIINPSGYPHLPMSDDVLTLINSADNVLLIDEEIQNYQTENKFDIIYSDAAGPASDYEAQSQIHDELYVSIIRFCVSHLNDGGSFVMKIFDLTPVLSDAIRSIESTFKSTSLIKPDGSKPLNPECYLVAEGYSLSVEKHTVETDYQSILNDQTTSLVAFVTEANKFKPEESFIDIDVIADGNCCFYSATLNRILDISAFKEEIRPILVARNPDLPDLNHELEKGEWGGSAFLQAFGEYTGVRYIIHESDGRYTFGADTTRIVHLKRTVRPDHYSILLNKHCGTEDRFELTSFPSFRTHEVIQSLSKYINVGSPSSKYVYSGNMDHFCNLHQECRNNAFAYTLGSINNKDCAMFFIERRSGHLSINNIIATLRKYDLHMRVHALHLPDHYVVSTHTGYSDLPTDIFERVDKHFSTCSCGKLHFRSDSIRTENGLVYYCKRAVISPSTTVGTYDLLVELKNMCSVDVTPKLELVNRHLTVPITVSEAQRVTTRPTHDEIVHVLQQNYDNSVNDVVIKTPIVDPLFVVTAITAVYNRAQIHYENCTGGIIRLKQVPLIETGIPSIIVNTMMERRDLWNHTIEFTRITLKRYHDDMIRAHSFGRPLDCNDTGFHLFKVDSGIVLAGTGINTDDVRWGWDGKELINFDALTTTCVRQATDSQFISFNKHSVLLQSYHHYQRTKSVNIDDIVLDCQFNPILGIPGGGKTEYILRNCKSPTHSTLILTVSKAAKTDIQSRALAVGLDHNVAICTFDSFMINYERCHSKVNYNTIWFDEARLTHAGDWLWAAYLTKCKNMFIVGDVAQIPYCERTDYIVRYSSPNIFTIPSHNLSVSHRCPQDILRWMRISRNNRNEPFYDFQISSVSKITHSVSCQSIPNINAVPRVNNAQYLVYTQSELRDMIKAGFSHCRTVHQYQGNQNKHVILVRLEQKDAIPVYKSMSHMLVAFTRHTNRFDYYTCCPVEKDLVYNNVFTIRNFSDNDIKSRAGGYHHNPEIEIEMPCTQQPHLYPKLTRDLNDKYGFGAIIPMKMRKVLPPIDIVEHATLSFDPLIGHQHIIRQYIDTLYHVPSGIENISDHNIYTISDKQFFGEYSMIPSAKVTKDRTYATPIISSSSRLRNPIDQYQIAKAYCERNGAVPEIRGNIDSCSMADMLINTVKSLLDPALLSLCTANPISANNNSITTWLARQPVAVRNQISSDPDTIDDKDLTRYMFTIKGNAKPDLDSNPHARYKSAQTIAYQDKSINAIFCPIMADFTERLVALLNSNIVLFNRLSNVDYTSLVDLICPYERFRKLNRFFEIDFSKFDKSQDQTALEFECKLMSLLGVSTEYVSRWYRMHVKTTLVDINNRFSANVEYQRKSGDAGTWVLNTVFQMAVVINAMRLETEILAGRCFATFSGDDSLVFIEDLLPIDIDHVSTTCANIFNLEVKLLNFRTPYFCSKFFLPTPRGVLFIPDVIKTLVKLGRRDLISIEHAKEYYISFKDNNEPLLDAYQWPSISACISDRYALPGDHTILVHAIATITSDETSFLSLWDYTDTSDSKNRPSLDL</sequence>
<dbReference type="Pfam" id="PF01443">
    <property type="entry name" value="Viral_helicase1"/>
    <property type="match status" value="1"/>
</dbReference>
<evidence type="ECO:0000256" key="7">
    <source>
        <dbReference type="ARBA" id="ARBA00022679"/>
    </source>
</evidence>
<dbReference type="PANTHER" id="PTHR10920">
    <property type="entry name" value="RIBOSOMAL RNA METHYLTRANSFERASE"/>
    <property type="match status" value="1"/>
</dbReference>
<dbReference type="InterPro" id="IPR027417">
    <property type="entry name" value="P-loop_NTPase"/>
</dbReference>
<dbReference type="InterPro" id="IPR007094">
    <property type="entry name" value="RNA-dir_pol_PSvirus"/>
</dbReference>
<dbReference type="GO" id="GO:0042025">
    <property type="term" value="C:host cell nucleus"/>
    <property type="evidence" value="ECO:0007669"/>
    <property type="project" value="UniProtKB-SubCell"/>
</dbReference>
<dbReference type="GO" id="GO:0039694">
    <property type="term" value="P:viral RNA genome replication"/>
    <property type="evidence" value="ECO:0007669"/>
    <property type="project" value="InterPro"/>
</dbReference>
<keyword evidence="4" id="KW-1048">Host nucleus</keyword>
<keyword evidence="9" id="KW-0547">Nucleotide-binding</keyword>
<dbReference type="Gene3D" id="3.40.50.300">
    <property type="entry name" value="P-loop containing nucleotide triphosphate hydrolases"/>
    <property type="match status" value="2"/>
</dbReference>
<evidence type="ECO:0000259" key="14">
    <source>
        <dbReference type="PROSITE" id="PS50507"/>
    </source>
</evidence>
<dbReference type="GO" id="GO:0006370">
    <property type="term" value="P:7-methylguanosine mRNA capping"/>
    <property type="evidence" value="ECO:0007669"/>
    <property type="project" value="UniProtKB-KW"/>
</dbReference>
<dbReference type="Pfam" id="PF01728">
    <property type="entry name" value="FtsJ"/>
    <property type="match status" value="1"/>
</dbReference>
<evidence type="ECO:0000256" key="6">
    <source>
        <dbReference type="ARBA" id="ARBA00022664"/>
    </source>
</evidence>
<evidence type="ECO:0000256" key="5">
    <source>
        <dbReference type="ARBA" id="ARBA00022603"/>
    </source>
</evidence>
<dbReference type="PROSITE" id="PS51743">
    <property type="entry name" value="ALPHAVIRUS_MT"/>
    <property type="match status" value="1"/>
</dbReference>
<keyword evidence="12" id="KW-0506">mRNA capping</keyword>
<dbReference type="Gene3D" id="3.40.50.150">
    <property type="entry name" value="Vaccinia Virus protein VP39"/>
    <property type="match status" value="1"/>
</dbReference>
<dbReference type="PANTHER" id="PTHR10920:SF18">
    <property type="entry name" value="RRNA METHYLTRANSFERASE 2, MITOCHONDRIAL"/>
    <property type="match status" value="1"/>
</dbReference>
<dbReference type="GO" id="GO:0003723">
    <property type="term" value="F:RNA binding"/>
    <property type="evidence" value="ECO:0007669"/>
    <property type="project" value="UniProtKB-KW"/>
</dbReference>
<dbReference type="InterPro" id="IPR002877">
    <property type="entry name" value="RNA_MeTrfase_FtsJ_dom"/>
</dbReference>
<evidence type="ECO:0000256" key="10">
    <source>
        <dbReference type="ARBA" id="ARBA00022884"/>
    </source>
</evidence>
<dbReference type="GO" id="GO:0008174">
    <property type="term" value="F:mRNA methyltransferase activity"/>
    <property type="evidence" value="ECO:0007669"/>
    <property type="project" value="InterPro"/>
</dbReference>
<dbReference type="GO" id="GO:0003724">
    <property type="term" value="F:RNA helicase activity"/>
    <property type="evidence" value="ECO:0007669"/>
    <property type="project" value="UniProtKB-EC"/>
</dbReference>
<evidence type="ECO:0000256" key="9">
    <source>
        <dbReference type="ARBA" id="ARBA00022840"/>
    </source>
</evidence>
<dbReference type="GO" id="GO:0033645">
    <property type="term" value="C:host cell endomembrane system"/>
    <property type="evidence" value="ECO:0007669"/>
    <property type="project" value="UniProtKB-SubCell"/>
</dbReference>
<evidence type="ECO:0000256" key="3">
    <source>
        <dbReference type="ARBA" id="ARBA00022552"/>
    </source>
</evidence>
<dbReference type="GO" id="GO:0016556">
    <property type="term" value="P:mRNA modification"/>
    <property type="evidence" value="ECO:0007669"/>
    <property type="project" value="InterPro"/>
</dbReference>
<dbReference type="CDD" id="cd02440">
    <property type="entry name" value="AdoMet_MTases"/>
    <property type="match status" value="1"/>
</dbReference>
<evidence type="ECO:0000256" key="1">
    <source>
        <dbReference type="ARBA" id="ARBA00004147"/>
    </source>
</evidence>
<reference evidence="16" key="1">
    <citation type="journal article" date="2016" name="Evol. Bioinform. Online">
        <title>Twenty-five new viruses associated with the Drosophilidae (Diptera).</title>
        <authorList>
            <person name="Webster C.L."/>
            <person name="Longdon B."/>
            <person name="Lewis S.H."/>
            <person name="Obbard D.J."/>
        </authorList>
    </citation>
    <scope>NUCLEOTIDE SEQUENCE</scope>
    <source>
        <strain evidence="16">Sdef_PoolSeq3</strain>
    </source>
</reference>
<proteinExistence type="predicted"/>
<feature type="domain" description="Alphavirus-like MT" evidence="15">
    <location>
        <begin position="92"/>
        <end position="326"/>
    </location>
</feature>
<evidence type="ECO:0000256" key="11">
    <source>
        <dbReference type="ARBA" id="ARBA00022953"/>
    </source>
</evidence>
<dbReference type="PROSITE" id="PS50507">
    <property type="entry name" value="RDRP_SSRNA_POS"/>
    <property type="match status" value="1"/>
</dbReference>
<dbReference type="GO" id="GO:0006351">
    <property type="term" value="P:DNA-templated transcription"/>
    <property type="evidence" value="ECO:0007669"/>
    <property type="project" value="InterPro"/>
</dbReference>
<dbReference type="SUPFAM" id="SSF52540">
    <property type="entry name" value="P-loop containing nucleoside triphosphate hydrolases"/>
    <property type="match status" value="1"/>
</dbReference>
<dbReference type="SUPFAM" id="SSF53335">
    <property type="entry name" value="S-adenosyl-L-methionine-dependent methyltransferases"/>
    <property type="match status" value="1"/>
</dbReference>
<dbReference type="InterPro" id="IPR043502">
    <property type="entry name" value="DNA/RNA_pol_sf"/>
</dbReference>
<comment type="catalytic activity">
    <reaction evidence="13">
        <text>ATP + H2O = ADP + phosphate + H(+)</text>
        <dbReference type="Rhea" id="RHEA:13065"/>
        <dbReference type="ChEBI" id="CHEBI:15377"/>
        <dbReference type="ChEBI" id="CHEBI:15378"/>
        <dbReference type="ChEBI" id="CHEBI:30616"/>
        <dbReference type="ChEBI" id="CHEBI:43474"/>
        <dbReference type="ChEBI" id="CHEBI:456216"/>
        <dbReference type="EC" id="3.6.4.13"/>
    </reaction>
</comment>
<keyword evidence="9" id="KW-0067">ATP-binding</keyword>
<dbReference type="CDD" id="cd23254">
    <property type="entry name" value="Kitaviridae_RdRp"/>
    <property type="match status" value="1"/>
</dbReference>
<evidence type="ECO:0000256" key="4">
    <source>
        <dbReference type="ARBA" id="ARBA00022562"/>
    </source>
</evidence>
<evidence type="ECO:0000256" key="13">
    <source>
        <dbReference type="ARBA" id="ARBA00047984"/>
    </source>
</evidence>
<protein>
    <submittedName>
        <fullName evidence="16">Putative polyprotein</fullName>
    </submittedName>
</protein>
<dbReference type="InterPro" id="IPR050082">
    <property type="entry name" value="RNA_methyltr_RlmE"/>
</dbReference>
<evidence type="ECO:0000256" key="2">
    <source>
        <dbReference type="ARBA" id="ARBA00004531"/>
    </source>
</evidence>
<dbReference type="InterPro" id="IPR001788">
    <property type="entry name" value="RNA-dep_RNA_pol_alsuvir"/>
</dbReference>
<dbReference type="InterPro" id="IPR002588">
    <property type="entry name" value="Alphavirus-like_MT_dom"/>
</dbReference>
<accession>A0A140HEP8</accession>
<dbReference type="InterPro" id="IPR029063">
    <property type="entry name" value="SAM-dependent_MTases_sf"/>
</dbReference>
<dbReference type="Pfam" id="PF01660">
    <property type="entry name" value="Vmethyltransf"/>
    <property type="match status" value="1"/>
</dbReference>
<keyword evidence="10" id="KW-0694">RNA-binding</keyword>
<organism evidence="16">
    <name type="scientific">Marsac virus</name>
    <dbReference type="NCBI Taxonomy" id="1807804"/>
    <lineage>
        <taxon>Viruses</taxon>
    </lineage>
</organism>
<dbReference type="SUPFAM" id="SSF56672">
    <property type="entry name" value="DNA/RNA polymerases"/>
    <property type="match status" value="1"/>
</dbReference>
<dbReference type="GO" id="GO:0003968">
    <property type="term" value="F:RNA-directed RNA polymerase activity"/>
    <property type="evidence" value="ECO:0007669"/>
    <property type="project" value="InterPro"/>
</dbReference>
<evidence type="ECO:0000259" key="15">
    <source>
        <dbReference type="PROSITE" id="PS51743"/>
    </source>
</evidence>
<evidence type="ECO:0000313" key="16">
    <source>
        <dbReference type="EMBL" id="AMO03225.1"/>
    </source>
</evidence>
<evidence type="ECO:0000256" key="8">
    <source>
        <dbReference type="ARBA" id="ARBA00022691"/>
    </source>
</evidence>
<feature type="domain" description="RdRp catalytic" evidence="14">
    <location>
        <begin position="2172"/>
        <end position="2290"/>
    </location>
</feature>
<evidence type="ECO:0000256" key="12">
    <source>
        <dbReference type="ARBA" id="ARBA00023042"/>
    </source>
</evidence>
<keyword evidence="3" id="KW-0698">rRNA processing</keyword>